<dbReference type="Proteomes" id="UP001162740">
    <property type="component" value="Chromosome"/>
</dbReference>
<organism evidence="2 3">
    <name type="scientific">Rhodococcus rhodochrous</name>
    <dbReference type="NCBI Taxonomy" id="1829"/>
    <lineage>
        <taxon>Bacteria</taxon>
        <taxon>Bacillati</taxon>
        <taxon>Actinomycetota</taxon>
        <taxon>Actinomycetes</taxon>
        <taxon>Mycobacteriales</taxon>
        <taxon>Nocardiaceae</taxon>
        <taxon>Rhodococcus</taxon>
    </lineage>
</organism>
<evidence type="ECO:0000256" key="1">
    <source>
        <dbReference type="ARBA" id="ARBA00005254"/>
    </source>
</evidence>
<gene>
    <name evidence="2" type="ORF">KUM34_003175</name>
</gene>
<protein>
    <submittedName>
        <fullName evidence="2">Enoyl-CoA hydratase/isomerase family protein</fullName>
    </submittedName>
</protein>
<dbReference type="CDD" id="cd06558">
    <property type="entry name" value="crotonase-like"/>
    <property type="match status" value="1"/>
</dbReference>
<reference evidence="2 3" key="1">
    <citation type="journal article" date="2021" name="Front. Microbiol.">
        <title>Bacterial Transformation of Aromatic Monomers in Softwood Black Liquor.</title>
        <authorList>
            <person name="Navas L.E."/>
            <person name="Dexter G."/>
            <person name="Liu J."/>
            <person name="Levy-Booth D."/>
            <person name="Cho M."/>
            <person name="Jang S.K."/>
            <person name="Mansfield S.D."/>
            <person name="Renneckar S."/>
            <person name="Mohn W.W."/>
            <person name="Eltis L.D."/>
        </authorList>
    </citation>
    <scope>NUCLEOTIDE SEQUENCE [LARGE SCALE GENOMIC DNA]</scope>
    <source>
        <strain evidence="2 3">GD02</strain>
    </source>
</reference>
<dbReference type="GO" id="GO:0003824">
    <property type="term" value="F:catalytic activity"/>
    <property type="evidence" value="ECO:0007669"/>
    <property type="project" value="UniProtKB-ARBA"/>
</dbReference>
<dbReference type="InterPro" id="IPR029045">
    <property type="entry name" value="ClpP/crotonase-like_dom_sf"/>
</dbReference>
<dbReference type="InterPro" id="IPR001753">
    <property type="entry name" value="Enoyl-CoA_hydra/iso"/>
</dbReference>
<comment type="similarity">
    <text evidence="1">Belongs to the enoyl-CoA hydratase/isomerase family.</text>
</comment>
<dbReference type="RefSeq" id="WP_229583436.1">
    <property type="nucleotide sequence ID" value="NZ_CP083974.1"/>
</dbReference>
<evidence type="ECO:0000313" key="3">
    <source>
        <dbReference type="Proteomes" id="UP001162740"/>
    </source>
</evidence>
<dbReference type="PANTHER" id="PTHR43802">
    <property type="entry name" value="ENOYL-COA HYDRATASE"/>
    <property type="match status" value="1"/>
</dbReference>
<name>A0AA47AB28_RHORH</name>
<dbReference type="Pfam" id="PF00378">
    <property type="entry name" value="ECH_1"/>
    <property type="match status" value="1"/>
</dbReference>
<dbReference type="AlphaFoldDB" id="A0AA47AB28"/>
<dbReference type="SUPFAM" id="SSF52096">
    <property type="entry name" value="ClpP/crotonase"/>
    <property type="match status" value="1"/>
</dbReference>
<dbReference type="FunFam" id="3.90.226.10:FF:000191">
    <property type="entry name" value="6-oxocamphor hydrolase"/>
    <property type="match status" value="1"/>
</dbReference>
<proteinExistence type="inferred from homology"/>
<accession>A0AA47AB28</accession>
<dbReference type="PANTHER" id="PTHR43802:SF1">
    <property type="entry name" value="IP11341P-RELATED"/>
    <property type="match status" value="1"/>
</dbReference>
<dbReference type="EMBL" id="CP083974">
    <property type="protein sequence ID" value="UZF45710.1"/>
    <property type="molecule type" value="Genomic_DNA"/>
</dbReference>
<evidence type="ECO:0000313" key="2">
    <source>
        <dbReference type="EMBL" id="UZF45710.1"/>
    </source>
</evidence>
<sequence>MKQLATPFAEYSQKYDNIRLEREDGILLATVHTEGKSMVWTSTAHDELAYCFHDIACDRQNKVVILTGTGPAFCNEIDFTSFNLGTPHDWDEIIFEGQRLLNNLLSIEVPIIAAVNGPVTNHPEIPVMSDIVLAAESATFQDGPHFPSGIVPGDGAHVVWPHVLGSNRGRYFLLTGQELDARTALEYGAVNEVLTEQDLLPRAWELARGIAEKPLLARRYARKVLTRQLRRVMEADLSLGLAHEALAAIDLGMEPEQ</sequence>
<dbReference type="Gene3D" id="3.90.226.10">
    <property type="entry name" value="2-enoyl-CoA Hydratase, Chain A, domain 1"/>
    <property type="match status" value="1"/>
</dbReference>